<organism evidence="2 3">
    <name type="scientific">Euplotes crassus</name>
    <dbReference type="NCBI Taxonomy" id="5936"/>
    <lineage>
        <taxon>Eukaryota</taxon>
        <taxon>Sar</taxon>
        <taxon>Alveolata</taxon>
        <taxon>Ciliophora</taxon>
        <taxon>Intramacronucleata</taxon>
        <taxon>Spirotrichea</taxon>
        <taxon>Hypotrichia</taxon>
        <taxon>Euplotida</taxon>
        <taxon>Euplotidae</taxon>
        <taxon>Moneuplotes</taxon>
    </lineage>
</organism>
<feature type="compositionally biased region" description="Polar residues" evidence="1">
    <location>
        <begin position="10"/>
        <end position="25"/>
    </location>
</feature>
<feature type="compositionally biased region" description="Basic and acidic residues" evidence="1">
    <location>
        <begin position="146"/>
        <end position="155"/>
    </location>
</feature>
<evidence type="ECO:0000256" key="1">
    <source>
        <dbReference type="SAM" id="MobiDB-lite"/>
    </source>
</evidence>
<feature type="region of interest" description="Disordered" evidence="1">
    <location>
        <begin position="60"/>
        <end position="96"/>
    </location>
</feature>
<comment type="caution">
    <text evidence="2">The sequence shown here is derived from an EMBL/GenBank/DDBJ whole genome shotgun (WGS) entry which is preliminary data.</text>
</comment>
<feature type="region of interest" description="Disordered" evidence="1">
    <location>
        <begin position="1"/>
        <end position="32"/>
    </location>
</feature>
<name>A0AAD1XJS1_EUPCR</name>
<keyword evidence="3" id="KW-1185">Reference proteome</keyword>
<dbReference type="EMBL" id="CAMPGE010015299">
    <property type="protein sequence ID" value="CAI2373930.1"/>
    <property type="molecule type" value="Genomic_DNA"/>
</dbReference>
<accession>A0AAD1XJS1</accession>
<reference evidence="2" key="1">
    <citation type="submission" date="2023-07" db="EMBL/GenBank/DDBJ databases">
        <authorList>
            <consortium name="AG Swart"/>
            <person name="Singh M."/>
            <person name="Singh A."/>
            <person name="Seah K."/>
            <person name="Emmerich C."/>
        </authorList>
    </citation>
    <scope>NUCLEOTIDE SEQUENCE</scope>
    <source>
        <strain evidence="2">DP1</strain>
    </source>
</reference>
<sequence>MTDLEELERSQNYVQPEISNTSSPTKDSEVPQIISLHPQMVNMSCNFDDFDIDSLAGHEMDSQEDIEPENGQPEDIEMYKPSDQQEDDDFSDDSSLDLYHHNEEFGKETTILIPAEQVRLYNQELAAKAPQSYSPQNSAVSCTNKLEETLQEPKTKTRKKPGRKKEYTGLTKRKDVIIKRILRKVKGFYWKGFNKFTKYNSRKRSFDAEDFFYSCVRVYLTHELKFPSPSVPMMKTLGDMMLIKAVGGKEDNEFYDTLYRYSYLKFTRLVRNKYFRFFVKLYANKVDALQMDSDDRIGLEMILNDC</sequence>
<evidence type="ECO:0000313" key="2">
    <source>
        <dbReference type="EMBL" id="CAI2373930.1"/>
    </source>
</evidence>
<gene>
    <name evidence="2" type="ORF">ECRASSUSDP1_LOCUS15279</name>
</gene>
<protein>
    <submittedName>
        <fullName evidence="2">Uncharacterized protein</fullName>
    </submittedName>
</protein>
<evidence type="ECO:0000313" key="3">
    <source>
        <dbReference type="Proteomes" id="UP001295684"/>
    </source>
</evidence>
<feature type="compositionally biased region" description="Acidic residues" evidence="1">
    <location>
        <begin position="84"/>
        <end position="95"/>
    </location>
</feature>
<proteinExistence type="predicted"/>
<feature type="compositionally biased region" description="Acidic residues" evidence="1">
    <location>
        <begin position="62"/>
        <end position="76"/>
    </location>
</feature>
<feature type="region of interest" description="Disordered" evidence="1">
    <location>
        <begin position="146"/>
        <end position="166"/>
    </location>
</feature>
<dbReference type="Proteomes" id="UP001295684">
    <property type="component" value="Unassembled WGS sequence"/>
</dbReference>
<dbReference type="AlphaFoldDB" id="A0AAD1XJS1"/>